<keyword evidence="2" id="KW-1133">Transmembrane helix</keyword>
<dbReference type="AlphaFoldDB" id="A0A0V0Q949"/>
<keyword evidence="2" id="KW-0812">Transmembrane</keyword>
<evidence type="ECO:0000313" key="3">
    <source>
        <dbReference type="EMBL" id="KRW98764.1"/>
    </source>
</evidence>
<keyword evidence="2" id="KW-0472">Membrane</keyword>
<gene>
    <name evidence="3" type="ORF">PPERSA_03899</name>
</gene>
<proteinExistence type="predicted"/>
<name>A0A0V0Q949_PSEPJ</name>
<protein>
    <submittedName>
        <fullName evidence="3">Uncharacterized protein</fullName>
    </submittedName>
</protein>
<dbReference type="Proteomes" id="UP000054937">
    <property type="component" value="Unassembled WGS sequence"/>
</dbReference>
<feature type="transmembrane region" description="Helical" evidence="2">
    <location>
        <begin position="32"/>
        <end position="50"/>
    </location>
</feature>
<dbReference type="EMBL" id="LDAU01000231">
    <property type="protein sequence ID" value="KRW98764.1"/>
    <property type="molecule type" value="Genomic_DNA"/>
</dbReference>
<feature type="transmembrane region" description="Helical" evidence="2">
    <location>
        <begin position="88"/>
        <end position="105"/>
    </location>
</feature>
<evidence type="ECO:0000256" key="1">
    <source>
        <dbReference type="SAM" id="MobiDB-lite"/>
    </source>
</evidence>
<feature type="region of interest" description="Disordered" evidence="1">
    <location>
        <begin position="183"/>
        <end position="209"/>
    </location>
</feature>
<evidence type="ECO:0000256" key="2">
    <source>
        <dbReference type="SAM" id="Phobius"/>
    </source>
</evidence>
<evidence type="ECO:0000313" key="4">
    <source>
        <dbReference type="Proteomes" id="UP000054937"/>
    </source>
</evidence>
<accession>A0A0V0Q949</accession>
<organism evidence="3 4">
    <name type="scientific">Pseudocohnilembus persalinus</name>
    <name type="common">Ciliate</name>
    <dbReference type="NCBI Taxonomy" id="266149"/>
    <lineage>
        <taxon>Eukaryota</taxon>
        <taxon>Sar</taxon>
        <taxon>Alveolata</taxon>
        <taxon>Ciliophora</taxon>
        <taxon>Intramacronucleata</taxon>
        <taxon>Oligohymenophorea</taxon>
        <taxon>Scuticociliatia</taxon>
        <taxon>Philasterida</taxon>
        <taxon>Pseudocohnilembidae</taxon>
        <taxon>Pseudocohnilembus</taxon>
    </lineage>
</organism>
<reference evidence="3 4" key="1">
    <citation type="journal article" date="2015" name="Sci. Rep.">
        <title>Genome of the facultative scuticociliatosis pathogen Pseudocohnilembus persalinus provides insight into its virulence through horizontal gene transfer.</title>
        <authorList>
            <person name="Xiong J."/>
            <person name="Wang G."/>
            <person name="Cheng J."/>
            <person name="Tian M."/>
            <person name="Pan X."/>
            <person name="Warren A."/>
            <person name="Jiang C."/>
            <person name="Yuan D."/>
            <person name="Miao W."/>
        </authorList>
    </citation>
    <scope>NUCLEOTIDE SEQUENCE [LARGE SCALE GENOMIC DNA]</scope>
    <source>
        <strain evidence="3">36N120E</strain>
    </source>
</reference>
<keyword evidence="4" id="KW-1185">Reference proteome</keyword>
<comment type="caution">
    <text evidence="3">The sequence shown here is derived from an EMBL/GenBank/DDBJ whole genome shotgun (WGS) entry which is preliminary data.</text>
</comment>
<dbReference type="InParanoid" id="A0A0V0Q949"/>
<sequence>MENQEQVIHSSEGDHEYPIFCPATCDAQCMDTGYVLDLAVILALGILCVFGDRVKVVYHMWPFNYCGKPYKLSSTGKAKYFTYRCKKMVLQCFVLKPIAAIIYIICTPFQDNIYVLGIEFQQEERELFVPEKLSDTSIGAEYKIEVYDNENGETYKFQYVSEKKSNLNEGQPEKYQEVEMSNLNNNKNNKNKKKRPQTDLTQLLIPDNH</sequence>
<dbReference type="OrthoDB" id="305039at2759"/>